<dbReference type="CDD" id="cd00452">
    <property type="entry name" value="KDPG_aldolase"/>
    <property type="match status" value="1"/>
</dbReference>
<dbReference type="PANTHER" id="PTHR30246:SF1">
    <property type="entry name" value="2-DEHYDRO-3-DEOXY-6-PHOSPHOGALACTONATE ALDOLASE-RELATED"/>
    <property type="match status" value="1"/>
</dbReference>
<gene>
    <name evidence="6" type="ORF">DZC52_00740</name>
</gene>
<organism evidence="6 7">
    <name type="scientific">Wenzhouxiangella sediminis</name>
    <dbReference type="NCBI Taxonomy" id="1792836"/>
    <lineage>
        <taxon>Bacteria</taxon>
        <taxon>Pseudomonadati</taxon>
        <taxon>Pseudomonadota</taxon>
        <taxon>Gammaproteobacteria</taxon>
        <taxon>Chromatiales</taxon>
        <taxon>Wenzhouxiangellaceae</taxon>
        <taxon>Wenzhouxiangella</taxon>
    </lineage>
</organism>
<comment type="caution">
    <text evidence="6">The sequence shown here is derived from an EMBL/GenBank/DDBJ whole genome shotgun (WGS) entry which is preliminary data.</text>
</comment>
<dbReference type="Proteomes" id="UP000260351">
    <property type="component" value="Unassembled WGS sequence"/>
</dbReference>
<dbReference type="Pfam" id="PF01081">
    <property type="entry name" value="Aldolase"/>
    <property type="match status" value="1"/>
</dbReference>
<comment type="pathway">
    <text evidence="1">Carbohydrate acid metabolism.</text>
</comment>
<dbReference type="InterPro" id="IPR000887">
    <property type="entry name" value="Aldlse_KDPG_KHG"/>
</dbReference>
<evidence type="ECO:0000256" key="2">
    <source>
        <dbReference type="ARBA" id="ARBA00006906"/>
    </source>
</evidence>
<sequence>MTPNDFVAHFGKTRASAILRTDDADAALKAMEAAIRGGFTICEFTLTVPRVYELIADFSRRYPDVLFGAGTVLTVEEAEKAVEAGARFLVSPVTDEAVIEAAGRLGVAAMPGTHTPTEMLRAHRAGAGLQKLFPAPGIGPDFVKACLGPMPFLNIVPTHGVTEENAADWLAAGAHGIGFVAPLFDPQLVAAGDFAAIEERAGRLLSALDR</sequence>
<dbReference type="AlphaFoldDB" id="A0A3E1KD31"/>
<accession>A0A3E1KD31</accession>
<evidence type="ECO:0000256" key="4">
    <source>
        <dbReference type="ARBA" id="ARBA00023239"/>
    </source>
</evidence>
<keyword evidence="4" id="KW-0456">Lyase</keyword>
<dbReference type="PANTHER" id="PTHR30246">
    <property type="entry name" value="2-KETO-3-DEOXY-6-PHOSPHOGLUCONATE ALDOLASE"/>
    <property type="match status" value="1"/>
</dbReference>
<dbReference type="EMBL" id="QUZK01000003">
    <property type="protein sequence ID" value="RFF32892.1"/>
    <property type="molecule type" value="Genomic_DNA"/>
</dbReference>
<name>A0A3E1KD31_9GAMM</name>
<evidence type="ECO:0000313" key="7">
    <source>
        <dbReference type="Proteomes" id="UP000260351"/>
    </source>
</evidence>
<keyword evidence="7" id="KW-1185">Reference proteome</keyword>
<comment type="similarity">
    <text evidence="2">Belongs to the KHG/KDPG aldolase family.</text>
</comment>
<evidence type="ECO:0000256" key="3">
    <source>
        <dbReference type="ARBA" id="ARBA00011233"/>
    </source>
</evidence>
<comment type="subunit">
    <text evidence="3">Homotrimer.</text>
</comment>
<evidence type="ECO:0000313" key="6">
    <source>
        <dbReference type="EMBL" id="RFF32892.1"/>
    </source>
</evidence>
<dbReference type="GO" id="GO:0016829">
    <property type="term" value="F:lyase activity"/>
    <property type="evidence" value="ECO:0007669"/>
    <property type="project" value="UniProtKB-KW"/>
</dbReference>
<evidence type="ECO:0000256" key="1">
    <source>
        <dbReference type="ARBA" id="ARBA00004761"/>
    </source>
</evidence>
<protein>
    <submittedName>
        <fullName evidence="6">2-dehydro-3-deoxyphosphogluconate aldolase</fullName>
    </submittedName>
</protein>
<dbReference type="Gene3D" id="3.20.20.70">
    <property type="entry name" value="Aldolase class I"/>
    <property type="match status" value="1"/>
</dbReference>
<dbReference type="OrthoDB" id="9805177at2"/>
<keyword evidence="5" id="KW-0119">Carbohydrate metabolism</keyword>
<proteinExistence type="inferred from homology"/>
<dbReference type="RefSeq" id="WP_116649207.1">
    <property type="nucleotide sequence ID" value="NZ_QUZK01000003.1"/>
</dbReference>
<reference evidence="6 7" key="1">
    <citation type="submission" date="2018-08" db="EMBL/GenBank/DDBJ databases">
        <title>Wenzhouxiangella salilacus sp. nov., a novel bacterium isolated from a saline lake in Xinjiang Province, China.</title>
        <authorList>
            <person name="Han S."/>
        </authorList>
    </citation>
    <scope>NUCLEOTIDE SEQUENCE [LARGE SCALE GENOMIC DNA]</scope>
    <source>
        <strain evidence="6 7">XDB06</strain>
    </source>
</reference>
<dbReference type="SUPFAM" id="SSF51569">
    <property type="entry name" value="Aldolase"/>
    <property type="match status" value="1"/>
</dbReference>
<dbReference type="InterPro" id="IPR013785">
    <property type="entry name" value="Aldolase_TIM"/>
</dbReference>
<evidence type="ECO:0000256" key="5">
    <source>
        <dbReference type="ARBA" id="ARBA00023277"/>
    </source>
</evidence>